<dbReference type="EMBL" id="LHQM01000059">
    <property type="protein sequence ID" value="KPJ21746.1"/>
    <property type="molecule type" value="Genomic_DNA"/>
</dbReference>
<sequence length="80" mass="8893">MESETFVLDKDSNVIQTYPFSFSGVLTGDWYKSKQIDLNASEAKEIALDMEYKEIADANNAIITGEWSEKPQINLDGGGN</sequence>
<dbReference type="Proteomes" id="UP000049578">
    <property type="component" value="Unassembled WGS sequence"/>
</dbReference>
<evidence type="ECO:0000313" key="1">
    <source>
        <dbReference type="EMBL" id="KPJ21746.1"/>
    </source>
</evidence>
<gene>
    <name evidence="1" type="ORF">AKK44_08235</name>
</gene>
<dbReference type="AlphaFoldDB" id="A0A0P6SJW7"/>
<name>A0A0P6SJW7_9STRE</name>
<dbReference type="STRING" id="119224.AKK44_08235"/>
<evidence type="ECO:0000313" key="2">
    <source>
        <dbReference type="Proteomes" id="UP000049578"/>
    </source>
</evidence>
<reference evidence="1 2" key="1">
    <citation type="submission" date="2015-08" db="EMBL/GenBank/DDBJ databases">
        <title>Genome sequence of Streptococcus phocae subsp. phocae ATCC 51973T isolated from liver specimen obtained from seal.</title>
        <authorList>
            <person name="Avendano-Herrera R."/>
        </authorList>
    </citation>
    <scope>NUCLEOTIDE SEQUENCE [LARGE SCALE GENOMIC DNA]</scope>
    <source>
        <strain evidence="1 2">ATCC 51973</strain>
    </source>
</reference>
<organism evidence="1 2">
    <name type="scientific">Streptococcus phocae</name>
    <dbReference type="NCBI Taxonomy" id="119224"/>
    <lineage>
        <taxon>Bacteria</taxon>
        <taxon>Bacillati</taxon>
        <taxon>Bacillota</taxon>
        <taxon>Bacilli</taxon>
        <taxon>Lactobacillales</taxon>
        <taxon>Streptococcaceae</taxon>
        <taxon>Streptococcus</taxon>
    </lineage>
</organism>
<proteinExistence type="predicted"/>
<dbReference type="PATRIC" id="fig|119224.3.peg.1549"/>
<protein>
    <submittedName>
        <fullName evidence="1">Uncharacterized protein</fullName>
    </submittedName>
</protein>
<comment type="caution">
    <text evidence="1">The sequence shown here is derived from an EMBL/GenBank/DDBJ whole genome shotgun (WGS) entry which is preliminary data.</text>
</comment>
<accession>A0A0P6SJW7</accession>
<keyword evidence="2" id="KW-1185">Reference proteome</keyword>